<evidence type="ECO:0000313" key="2">
    <source>
        <dbReference type="Proteomes" id="UP001319921"/>
    </source>
</evidence>
<dbReference type="EMBL" id="AP025226">
    <property type="protein sequence ID" value="BDB98006.1"/>
    <property type="molecule type" value="Genomic_DNA"/>
</dbReference>
<proteinExistence type="predicted"/>
<evidence type="ECO:0000313" key="1">
    <source>
        <dbReference type="EMBL" id="BDB98006.1"/>
    </source>
</evidence>
<sequence>MSRQESSRSYKEIRFIDFNTHYGIKLYGYFKKEIKLKEDNIEINKIVLNPAYKYSCECCVDGFYQQYLWSKDKAFALRLGIYNPKCRISPQVEIPRQFEKGIIGIVLHPTHHGFSLLHNKLQYVYEFIDKKKLILVVHNAVKEEIEYLLDKYNFNVVLIDSNFVINDKRVYYVVNYQSRYIPPRAIYGSNSPYNSLDLIESAREYLRNHEYDEDIGYKNFLRLIYETNA</sequence>
<protein>
    <submittedName>
        <fullName evidence="1">Uncharacterized protein</fullName>
    </submittedName>
</protein>
<accession>A0AAQ4CQC5</accession>
<dbReference type="KEGG" id="scas:SACC_10230"/>
<dbReference type="Proteomes" id="UP001319921">
    <property type="component" value="Chromosome"/>
</dbReference>
<gene>
    <name evidence="1" type="ORF">SACC_10230</name>
</gene>
<dbReference type="AlphaFoldDB" id="A0AAQ4CQC5"/>
<dbReference type="InterPro" id="IPR032466">
    <property type="entry name" value="Metal_Hydrolase"/>
</dbReference>
<dbReference type="SUPFAM" id="SSF51556">
    <property type="entry name" value="Metallo-dependent hydrolases"/>
    <property type="match status" value="1"/>
</dbReference>
<keyword evidence="2" id="KW-1185">Reference proteome</keyword>
<reference evidence="1 2" key="1">
    <citation type="journal article" date="2022" name="Microbiol. Resour. Announc.">
        <title>Complete Genome Sequence of the Hyperthermophilic and Acidophilic Archaeon Saccharolobus caldissimus Strain HS-3T.</title>
        <authorList>
            <person name="Sakai H.D."/>
            <person name="Kurosawa N."/>
        </authorList>
    </citation>
    <scope>NUCLEOTIDE SEQUENCE [LARGE SCALE GENOMIC DNA]</scope>
    <source>
        <strain evidence="1 2">JCM32116</strain>
    </source>
</reference>
<dbReference type="RefSeq" id="WP_229571957.1">
    <property type="nucleotide sequence ID" value="NZ_AP025226.1"/>
</dbReference>
<dbReference type="GeneID" id="68865768"/>
<organism evidence="1 2">
    <name type="scientific">Saccharolobus caldissimus</name>
    <dbReference type="NCBI Taxonomy" id="1702097"/>
    <lineage>
        <taxon>Archaea</taxon>
        <taxon>Thermoproteota</taxon>
        <taxon>Thermoprotei</taxon>
        <taxon>Sulfolobales</taxon>
        <taxon>Sulfolobaceae</taxon>
        <taxon>Saccharolobus</taxon>
    </lineage>
</organism>
<name>A0AAQ4CQC5_9CREN</name>